<dbReference type="Proteomes" id="UP000241595">
    <property type="component" value="Unassembled WGS sequence"/>
</dbReference>
<dbReference type="Gene3D" id="3.40.50.150">
    <property type="entry name" value="Vaccinia Virus protein VP39"/>
    <property type="match status" value="1"/>
</dbReference>
<dbReference type="AlphaFoldDB" id="A0A2U3N8Y8"/>
<name>A0A2U3N8Y8_9MYCO</name>
<organism evidence="1 2">
    <name type="scientific">Mycobacterium terramassiliense</name>
    <dbReference type="NCBI Taxonomy" id="1841859"/>
    <lineage>
        <taxon>Bacteria</taxon>
        <taxon>Bacillati</taxon>
        <taxon>Actinomycetota</taxon>
        <taxon>Actinomycetes</taxon>
        <taxon>Mycobacteriales</taxon>
        <taxon>Mycobacteriaceae</taxon>
        <taxon>Mycobacterium</taxon>
    </lineage>
</organism>
<gene>
    <name evidence="1" type="ORF">MTAB308_1470</name>
</gene>
<accession>A0A2U3N8Y8</accession>
<dbReference type="STRING" id="1841859.GCA_900157385_01467"/>
<dbReference type="RefSeq" id="WP_077098814.1">
    <property type="nucleotide sequence ID" value="NZ_LT717699.1"/>
</dbReference>
<protein>
    <submittedName>
        <fullName evidence="1">Cephalosporin hydroxylase</fullName>
    </submittedName>
</protein>
<dbReference type="EMBL" id="FTRV01000010">
    <property type="protein sequence ID" value="SPM27985.1"/>
    <property type="molecule type" value="Genomic_DNA"/>
</dbReference>
<proteinExistence type="predicted"/>
<keyword evidence="2" id="KW-1185">Reference proteome</keyword>
<reference evidence="1 2" key="1">
    <citation type="submission" date="2017-01" db="EMBL/GenBank/DDBJ databases">
        <authorList>
            <consortium name="Urmite Genomes"/>
        </authorList>
    </citation>
    <scope>NUCLEOTIDE SEQUENCE [LARGE SCALE GENOMIC DNA]</scope>
    <source>
        <strain evidence="1 2">AB308</strain>
    </source>
</reference>
<dbReference type="Pfam" id="PF13578">
    <property type="entry name" value="Methyltransf_24"/>
    <property type="match status" value="1"/>
</dbReference>
<dbReference type="SUPFAM" id="SSF53335">
    <property type="entry name" value="S-adenosyl-L-methionine-dependent methyltransferases"/>
    <property type="match status" value="1"/>
</dbReference>
<evidence type="ECO:0000313" key="1">
    <source>
        <dbReference type="EMBL" id="SPM27985.1"/>
    </source>
</evidence>
<dbReference type="InterPro" id="IPR029063">
    <property type="entry name" value="SAM-dependent_MTases_sf"/>
</dbReference>
<dbReference type="OrthoDB" id="9816424at2"/>
<evidence type="ECO:0000313" key="2">
    <source>
        <dbReference type="Proteomes" id="UP000241595"/>
    </source>
</evidence>
<sequence length="251" mass="28433">MLKALGPDLSQQVAWTASDAPGSDGELATIFAQTPNIHKMLHYLPAYESALSAFRSRPIRMLEIGVARGGSLQMWRRYLHPESTIVGIDIDTTTQRFDDPEQRVHVRIGSQTDTAFLQQVVSDLGPFDVILDDGSHMNSHIVHTFQYLFPNGLATGGVYIVEDLHSNYWRAYRDSPMSFADFTKWLIDAMHAHYQTAGSKELDYRVDDPHRLKELHVPLATTLVEKVEFYDSIAVIHRARGRREVPASVYH</sequence>